<proteinExistence type="predicted"/>
<protein>
    <submittedName>
        <fullName evidence="7">TM2 domain-containing protein</fullName>
    </submittedName>
</protein>
<dbReference type="Pfam" id="PF05154">
    <property type="entry name" value="TM2"/>
    <property type="match status" value="1"/>
</dbReference>
<evidence type="ECO:0000256" key="4">
    <source>
        <dbReference type="ARBA" id="ARBA00023136"/>
    </source>
</evidence>
<dbReference type="STRING" id="675511.GCA_000341735_01226"/>
<name>A0A4P9UMB1_METBY</name>
<keyword evidence="8" id="KW-1185">Reference proteome</keyword>
<evidence type="ECO:0000256" key="2">
    <source>
        <dbReference type="ARBA" id="ARBA00022692"/>
    </source>
</evidence>
<comment type="subcellular location">
    <subcellularLocation>
        <location evidence="1">Membrane</location>
        <topology evidence="1">Multi-pass membrane protein</topology>
    </subcellularLocation>
</comment>
<keyword evidence="2 5" id="KW-0812">Transmembrane</keyword>
<evidence type="ECO:0000256" key="1">
    <source>
        <dbReference type="ARBA" id="ARBA00004141"/>
    </source>
</evidence>
<gene>
    <name evidence="7" type="ORF">EQU24_09020</name>
</gene>
<feature type="domain" description="TM2" evidence="6">
    <location>
        <begin position="68"/>
        <end position="119"/>
    </location>
</feature>
<keyword evidence="4 5" id="KW-0472">Membrane</keyword>
<keyword evidence="3 5" id="KW-1133">Transmembrane helix</keyword>
<dbReference type="KEGG" id="mbur:EQU24_09020"/>
<organism evidence="7 8">
    <name type="scientific">Methylotuvimicrobium buryatense</name>
    <name type="common">Methylomicrobium buryatense</name>
    <dbReference type="NCBI Taxonomy" id="95641"/>
    <lineage>
        <taxon>Bacteria</taxon>
        <taxon>Pseudomonadati</taxon>
        <taxon>Pseudomonadota</taxon>
        <taxon>Gammaproteobacteria</taxon>
        <taxon>Methylococcales</taxon>
        <taxon>Methylococcaceae</taxon>
        <taxon>Methylotuvimicrobium</taxon>
    </lineage>
</organism>
<dbReference type="RefSeq" id="WP_017839807.1">
    <property type="nucleotide sequence ID" value="NZ_CP035467.1"/>
</dbReference>
<dbReference type="Proteomes" id="UP000305881">
    <property type="component" value="Chromosome"/>
</dbReference>
<dbReference type="EMBL" id="CP035467">
    <property type="protein sequence ID" value="QCW82368.1"/>
    <property type="molecule type" value="Genomic_DNA"/>
</dbReference>
<accession>A0A4P9UMB1</accession>
<sequence>MIGHIESFDLGRQTGVIKSGDSFYEFHLDSWQSPGLPEPGDDINFELEEGEAKSVILIGSYLNPHKPVKSRLLATILALLLGGVGAHRFYLGYYWIGLAQIAVTVLTIGFGVVWGFIEFALLLSKNFDIDAKGRPLK</sequence>
<dbReference type="GO" id="GO:0016020">
    <property type="term" value="C:membrane"/>
    <property type="evidence" value="ECO:0007669"/>
    <property type="project" value="UniProtKB-SubCell"/>
</dbReference>
<evidence type="ECO:0000313" key="8">
    <source>
        <dbReference type="Proteomes" id="UP000305881"/>
    </source>
</evidence>
<dbReference type="AlphaFoldDB" id="A0A4P9UMB1"/>
<reference evidence="8" key="1">
    <citation type="journal article" date="2019" name="J. Bacteriol.">
        <title>A Mutagenic Screen Identifies a TonB-Dependent Receptor Required for the Lanthanide Metal Switch in the Type I Methanotroph 'Methylotuvimicrobium buryatense' 5GB1C.</title>
        <authorList>
            <person name="Groom J.D."/>
            <person name="Ford S.M."/>
            <person name="Pesesky M.W."/>
            <person name="Lidstrom M.E."/>
        </authorList>
    </citation>
    <scope>NUCLEOTIDE SEQUENCE [LARGE SCALE GENOMIC DNA]</scope>
    <source>
        <strain evidence="8">5GB1C</strain>
    </source>
</reference>
<dbReference type="InterPro" id="IPR007829">
    <property type="entry name" value="TM2"/>
</dbReference>
<evidence type="ECO:0000256" key="5">
    <source>
        <dbReference type="SAM" id="Phobius"/>
    </source>
</evidence>
<evidence type="ECO:0000259" key="6">
    <source>
        <dbReference type="Pfam" id="PF05154"/>
    </source>
</evidence>
<feature type="transmembrane region" description="Helical" evidence="5">
    <location>
        <begin position="97"/>
        <end position="123"/>
    </location>
</feature>
<evidence type="ECO:0000313" key="7">
    <source>
        <dbReference type="EMBL" id="QCW82368.1"/>
    </source>
</evidence>
<feature type="transmembrane region" description="Helical" evidence="5">
    <location>
        <begin position="72"/>
        <end position="91"/>
    </location>
</feature>
<dbReference type="OrthoDB" id="5567215at2"/>
<evidence type="ECO:0000256" key="3">
    <source>
        <dbReference type="ARBA" id="ARBA00022989"/>
    </source>
</evidence>